<feature type="transmembrane region" description="Helical" evidence="1">
    <location>
        <begin position="95"/>
        <end position="116"/>
    </location>
</feature>
<keyword evidence="7" id="KW-1185">Reference proteome</keyword>
<reference evidence="5 7" key="1">
    <citation type="submission" date="2019-09" db="EMBL/GenBank/DDBJ databases">
        <title>Butyricimonas paravirosa DSM 105722 (=214-4 = JCM 18677 = CCUG 65563).</title>
        <authorList>
            <person name="Le Roy T."/>
            <person name="Cani P.D."/>
        </authorList>
    </citation>
    <scope>NUCLEOTIDE SEQUENCE [LARGE SCALE GENOMIC DNA]</scope>
    <source>
        <strain evidence="5 7">DSM 105722</strain>
    </source>
</reference>
<gene>
    <name evidence="5" type="ORF">F1644_07790</name>
    <name evidence="4" type="ORF">GGR15_004365</name>
</gene>
<dbReference type="GeneID" id="86891186"/>
<dbReference type="InterPro" id="IPR032508">
    <property type="entry name" value="FecR_C"/>
</dbReference>
<dbReference type="Gene3D" id="2.60.120.1440">
    <property type="match status" value="1"/>
</dbReference>
<evidence type="ECO:0000256" key="1">
    <source>
        <dbReference type="SAM" id="Phobius"/>
    </source>
</evidence>
<proteinExistence type="predicted"/>
<dbReference type="Pfam" id="PF16344">
    <property type="entry name" value="FecR_C"/>
    <property type="match status" value="1"/>
</dbReference>
<keyword evidence="1" id="KW-0812">Transmembrane</keyword>
<keyword evidence="1" id="KW-1133">Transmembrane helix</keyword>
<keyword evidence="1" id="KW-0472">Membrane</keyword>
<dbReference type="PANTHER" id="PTHR30273">
    <property type="entry name" value="PERIPLASMIC SIGNAL SENSOR AND SIGMA FACTOR ACTIVATOR FECR-RELATED"/>
    <property type="match status" value="1"/>
</dbReference>
<dbReference type="Pfam" id="PF04773">
    <property type="entry name" value="FecR"/>
    <property type="match status" value="1"/>
</dbReference>
<dbReference type="PANTHER" id="PTHR30273:SF2">
    <property type="entry name" value="PROTEIN FECR"/>
    <property type="match status" value="1"/>
</dbReference>
<dbReference type="Proteomes" id="UP000576368">
    <property type="component" value="Unassembled WGS sequence"/>
</dbReference>
<dbReference type="Gene3D" id="3.55.50.30">
    <property type="match status" value="1"/>
</dbReference>
<dbReference type="InterPro" id="IPR006860">
    <property type="entry name" value="FecR"/>
</dbReference>
<dbReference type="Proteomes" id="UP001302374">
    <property type="component" value="Chromosome"/>
</dbReference>
<dbReference type="EMBL" id="CP043839">
    <property type="protein sequence ID" value="WOF12174.1"/>
    <property type="molecule type" value="Genomic_DNA"/>
</dbReference>
<dbReference type="RefSeq" id="WP_168044608.1">
    <property type="nucleotide sequence ID" value="NZ_BMPA01000020.1"/>
</dbReference>
<reference evidence="4 6" key="2">
    <citation type="submission" date="2020-03" db="EMBL/GenBank/DDBJ databases">
        <title>Genomic Encyclopedia of Type Strains, Phase IV (KMG-IV): sequencing the most valuable type-strain genomes for metagenomic binning, comparative biology and taxonomic classification.</title>
        <authorList>
            <person name="Goeker M."/>
        </authorList>
    </citation>
    <scope>NUCLEOTIDE SEQUENCE [LARGE SCALE GENOMIC DNA]</scope>
    <source>
        <strain evidence="4 6">DSM 105722</strain>
    </source>
</reference>
<feature type="domain" description="FecR protein" evidence="2">
    <location>
        <begin position="192"/>
        <end position="282"/>
    </location>
</feature>
<evidence type="ECO:0000313" key="5">
    <source>
        <dbReference type="EMBL" id="WOF12174.1"/>
    </source>
</evidence>
<dbReference type="AlphaFoldDB" id="A0A7X5YGH6"/>
<evidence type="ECO:0000313" key="4">
    <source>
        <dbReference type="EMBL" id="NJC20707.1"/>
    </source>
</evidence>
<name>A0A7X5YGH6_9BACT</name>
<accession>A0A7X5YGH6</accession>
<protein>
    <submittedName>
        <fullName evidence="5">FecR family protein</fullName>
    </submittedName>
    <submittedName>
        <fullName evidence="4">Ferric-dicitrate binding protein FerR (Iron transport regulator)</fullName>
    </submittedName>
</protein>
<organism evidence="4 6">
    <name type="scientific">Butyricimonas paravirosa</name>
    <dbReference type="NCBI Taxonomy" id="1472417"/>
    <lineage>
        <taxon>Bacteria</taxon>
        <taxon>Pseudomonadati</taxon>
        <taxon>Bacteroidota</taxon>
        <taxon>Bacteroidia</taxon>
        <taxon>Bacteroidales</taxon>
        <taxon>Odoribacteraceae</taxon>
        <taxon>Butyricimonas</taxon>
    </lineage>
</organism>
<evidence type="ECO:0000259" key="2">
    <source>
        <dbReference type="Pfam" id="PF04773"/>
    </source>
</evidence>
<dbReference type="InterPro" id="IPR012373">
    <property type="entry name" value="Ferrdict_sens_TM"/>
</dbReference>
<evidence type="ECO:0000259" key="3">
    <source>
        <dbReference type="Pfam" id="PF16344"/>
    </source>
</evidence>
<dbReference type="EMBL" id="JAATLI010000021">
    <property type="protein sequence ID" value="NJC20707.1"/>
    <property type="molecule type" value="Genomic_DNA"/>
</dbReference>
<evidence type="ECO:0000313" key="7">
    <source>
        <dbReference type="Proteomes" id="UP001302374"/>
    </source>
</evidence>
<sequence>MKAKREYKKTIVKKYKREEIVRFILAYLRGDMTKGESDEFTEWIEEDRRNRALFERLQNSGYVGNSLQEFRGYDSVEDWEKLRVRLTPRRKIGRWARVCAASVAILLCGGMVWHFWGGQERDMKYASSLPIEYGRSKAMLFLESGEMIQLEAGRETIIREVKGENFVNTGSKLVYSDTVEEKNVEWHTLQIPRGGEFVLCLADGTVVTLNADSKIHYPDRFIGNERQVSLEGEAFFEVAKDSLRPFVVKTNGIDVRVLGTAFNLKAYPDEHQQTTLVRGAVEVLLDKQQVLLHPGEQVTCIDKELRVEQVDVRPYIAWKDDRFVFENEPLEDVLKKLERWYNITVFIQNHALTEKRFTGNLPKYEDISNVLKILALTTNIKFELNDRTLIVQLE</sequence>
<feature type="domain" description="Protein FecR C-terminal" evidence="3">
    <location>
        <begin position="322"/>
        <end position="391"/>
    </location>
</feature>
<evidence type="ECO:0000313" key="6">
    <source>
        <dbReference type="Proteomes" id="UP000576368"/>
    </source>
</evidence>
<dbReference type="GO" id="GO:0016989">
    <property type="term" value="F:sigma factor antagonist activity"/>
    <property type="evidence" value="ECO:0007669"/>
    <property type="project" value="TreeGrafter"/>
</dbReference>